<reference evidence="5" key="5">
    <citation type="submission" date="2018-04" db="UniProtKB">
        <authorList>
            <consortium name="EnsemblFungi"/>
        </authorList>
    </citation>
    <scope>IDENTIFICATION</scope>
    <source>
        <strain evidence="5">R3-111a-1</strain>
    </source>
</reference>
<comment type="similarity">
    <text evidence="1">Belongs to the exportin family.</text>
</comment>
<dbReference type="RefSeq" id="XP_009221310.1">
    <property type="nucleotide sequence ID" value="XM_009223046.1"/>
</dbReference>
<feature type="region of interest" description="Disordered" evidence="2">
    <location>
        <begin position="1260"/>
        <end position="1284"/>
    </location>
</feature>
<dbReference type="InterPro" id="IPR011989">
    <property type="entry name" value="ARM-like"/>
</dbReference>
<dbReference type="InterPro" id="IPR001494">
    <property type="entry name" value="Importin-beta_N"/>
</dbReference>
<dbReference type="STRING" id="644352.J3NVD4"/>
<dbReference type="GO" id="GO:0006611">
    <property type="term" value="P:protein export from nucleus"/>
    <property type="evidence" value="ECO:0007669"/>
    <property type="project" value="InterPro"/>
</dbReference>
<reference evidence="4" key="3">
    <citation type="submission" date="2010-09" db="EMBL/GenBank/DDBJ databases">
        <title>Annotation of Gaeumannomyces graminis var. tritici R3-111a-1.</title>
        <authorList>
            <consortium name="The Broad Institute Genome Sequencing Platform"/>
            <person name="Ma L.-J."/>
            <person name="Dead R."/>
            <person name="Young S.K."/>
            <person name="Zeng Q."/>
            <person name="Gargeya S."/>
            <person name="Fitzgerald M."/>
            <person name="Haas B."/>
            <person name="Abouelleil A."/>
            <person name="Alvarado L."/>
            <person name="Arachchi H.M."/>
            <person name="Berlin A."/>
            <person name="Brown A."/>
            <person name="Chapman S.B."/>
            <person name="Chen Z."/>
            <person name="Dunbar C."/>
            <person name="Freedman E."/>
            <person name="Gearin G."/>
            <person name="Gellesch M."/>
            <person name="Goldberg J."/>
            <person name="Griggs A."/>
            <person name="Gujja S."/>
            <person name="Heiman D."/>
            <person name="Howarth C."/>
            <person name="Larson L."/>
            <person name="Lui A."/>
            <person name="MacDonald P.J.P."/>
            <person name="Mehta T."/>
            <person name="Montmayeur A."/>
            <person name="Murphy C."/>
            <person name="Neiman D."/>
            <person name="Pearson M."/>
            <person name="Priest M."/>
            <person name="Roberts A."/>
            <person name="Saif S."/>
            <person name="Shea T."/>
            <person name="Shenoy N."/>
            <person name="Sisk P."/>
            <person name="Stolte C."/>
            <person name="Sykes S."/>
            <person name="Yandava C."/>
            <person name="Wortman J."/>
            <person name="Nusbaum C."/>
            <person name="Birren B."/>
        </authorList>
    </citation>
    <scope>NUCLEOTIDE SEQUENCE</scope>
    <source>
        <strain evidence="4">R3-111a-1</strain>
    </source>
</reference>
<dbReference type="PANTHER" id="PTHR11223">
    <property type="entry name" value="EXPORTIN 1/5"/>
    <property type="match status" value="1"/>
</dbReference>
<dbReference type="PANTHER" id="PTHR11223:SF3">
    <property type="entry name" value="EXPORTIN-5"/>
    <property type="match status" value="1"/>
</dbReference>
<dbReference type="GO" id="GO:0031267">
    <property type="term" value="F:small GTPase binding"/>
    <property type="evidence" value="ECO:0007669"/>
    <property type="project" value="InterPro"/>
</dbReference>
<sequence length="1284" mass="142700">MEAPPPANGMGGGGGLGAAEAEAVPKIHDALNLIYNPQSTNESRREAQDFLEGVKTLSQSPSVGFNLAAVKANSPIVRHYGLSLLEHAIKHKWAEYSPDQLGYLRGWVLQLAEGVGREDQLYIRNKIAQLWVEVAKRCWGPDWLQMDDLLVRLWSIPGPTVHKELVLFILESLSDEIFGGGDDPVVAMRENILNKICVDIFTPVAVLTEHFPTRSVVQNVRSGEEGWIVRVSLLLGDCLGGDVQNNEDIRACATRALSTLHSVMPWAIPQALSSSGCVGLMCNALAAPHVAVQKASLEALHALYARTSFVDDDFVNLVVPMYDPKFVDLARKLFEWSSAVDPEDIDDDKYQFAKKFSEMISCLGNYLDRRTSSLPEDIPLQGFFDFLGEVLGSQSLVVSIPVLVTWTRLLHNSKFGPTIASTALLGHLLNVCSSRLIQYESLPEDTRDPTYLFLIEDTDTPPERHAFLGNYRRYSSQVIESIVQLKLVDAFQHILGQADDVLNNLYAGKALDVASYNKNSMETLSVDARFTVIESALKGYVKWRQGVDPDSQADQQQKSTLEESFESWCNRLLERQMEDPVIRKRTLQLLVAFSTTALDKNAGFMLKVLEHILVTWPAPQPEHKLLNEAIKDLQSESMVELQRLASKMPDHLLDVYDQIAAKVNEMISSGTLDEKRQLAYQSFLFIIIHRASKLDQQSRILRLEPFINPVKALWNNEGLQQALSSYTGFCELMALDKAQQYLVRKEVHKIADWGSVQLDAEGLALQAELEERHGMLPLRPTKTFLTYSVEKLDKHTPPYEASCALWQDGFPIILPHLLQLLKHAHACHNQNNWAMLPQEMQSIVGRVLADRFWQAGISEGSKDEFYARVVDKKSTLEGLASSIRGSVRFVRDTCYAILFCMSRLDVQFYGFEELPGPLSLALFADSVCLSTHQIVNLLNLVRYLVDHCPVQLRGHFLPPLLAACFQQMDTKINSEWEKLGFQQGVQSGGDELTEEMKAESILRQLTYTAVVMVADFLDPQRTNPEASGPSAPHPQAFPTLRKFCLMQSAIVEPLLLFCVHAIRMRDSRCCGVVLRVFRYIVPEFSTSERRAQDSGNGPSPATKGHVPDEFPIPQETAGAIREFVSSEVLMACITSMHEPYFVDLQKELAALIASILAHYCAFTETPKRVLLSLPGLKEVDVVTAIEYVSRPGLNPRQQRAVVLDLLKDLKGVSVSEMGKLSRAGGFGGESGRGGKKAGRSKMAQEFMTAPVLGSNAGGVAGQGAARGNSPDLEGVAGLFNEQRQ</sequence>
<evidence type="ECO:0000256" key="1">
    <source>
        <dbReference type="ARBA" id="ARBA00009466"/>
    </source>
</evidence>
<dbReference type="SUPFAM" id="SSF48371">
    <property type="entry name" value="ARM repeat"/>
    <property type="match status" value="2"/>
</dbReference>
<accession>J3NVD4</accession>
<dbReference type="VEuPathDB" id="FungiDB:GGTG_05247"/>
<feature type="region of interest" description="Disordered" evidence="2">
    <location>
        <begin position="1088"/>
        <end position="1107"/>
    </location>
</feature>
<dbReference type="GO" id="GO:0005737">
    <property type="term" value="C:cytoplasm"/>
    <property type="evidence" value="ECO:0007669"/>
    <property type="project" value="TreeGrafter"/>
</dbReference>
<dbReference type="GO" id="GO:0005049">
    <property type="term" value="F:nuclear export signal receptor activity"/>
    <property type="evidence" value="ECO:0007669"/>
    <property type="project" value="InterPro"/>
</dbReference>
<proteinExistence type="inferred from homology"/>
<evidence type="ECO:0000256" key="2">
    <source>
        <dbReference type="SAM" id="MobiDB-lite"/>
    </source>
</evidence>
<gene>
    <name evidence="5" type="primary">20345705</name>
    <name evidence="4" type="ORF">GGTG_05247</name>
</gene>
<reference evidence="4" key="2">
    <citation type="submission" date="2010-07" db="EMBL/GenBank/DDBJ databases">
        <authorList>
            <consortium name="The Broad Institute Genome Sequencing Platform"/>
            <consortium name="Broad Institute Genome Sequencing Center for Infectious Disease"/>
            <person name="Ma L.-J."/>
            <person name="Dead R."/>
            <person name="Young S."/>
            <person name="Zeng Q."/>
            <person name="Koehrsen M."/>
            <person name="Alvarado L."/>
            <person name="Berlin A."/>
            <person name="Chapman S.B."/>
            <person name="Chen Z."/>
            <person name="Freedman E."/>
            <person name="Gellesch M."/>
            <person name="Goldberg J."/>
            <person name="Griggs A."/>
            <person name="Gujja S."/>
            <person name="Heilman E.R."/>
            <person name="Heiman D."/>
            <person name="Hepburn T."/>
            <person name="Howarth C."/>
            <person name="Jen D."/>
            <person name="Larson L."/>
            <person name="Mehta T."/>
            <person name="Neiman D."/>
            <person name="Pearson M."/>
            <person name="Roberts A."/>
            <person name="Saif S."/>
            <person name="Shea T."/>
            <person name="Shenoy N."/>
            <person name="Sisk P."/>
            <person name="Stolte C."/>
            <person name="Sykes S."/>
            <person name="Walk T."/>
            <person name="White J."/>
            <person name="Yandava C."/>
            <person name="Haas B."/>
            <person name="Nusbaum C."/>
            <person name="Birren B."/>
        </authorList>
    </citation>
    <scope>NUCLEOTIDE SEQUENCE</scope>
    <source>
        <strain evidence="4">R3-111a-1</strain>
    </source>
</reference>
<keyword evidence="6" id="KW-1185">Reference proteome</keyword>
<evidence type="ECO:0000313" key="6">
    <source>
        <dbReference type="Proteomes" id="UP000006039"/>
    </source>
</evidence>
<dbReference type="EnsemblFungi" id="EJT75310">
    <property type="protein sequence ID" value="EJT75310"/>
    <property type="gene ID" value="GGTG_05247"/>
</dbReference>
<evidence type="ECO:0000259" key="3">
    <source>
        <dbReference type="PROSITE" id="PS50166"/>
    </source>
</evidence>
<reference evidence="5" key="4">
    <citation type="journal article" date="2015" name="G3 (Bethesda)">
        <title>Genome sequences of three phytopathogenic species of the Magnaporthaceae family of fungi.</title>
        <authorList>
            <person name="Okagaki L.H."/>
            <person name="Nunes C.C."/>
            <person name="Sailsbery J."/>
            <person name="Clay B."/>
            <person name="Brown D."/>
            <person name="John T."/>
            <person name="Oh Y."/>
            <person name="Young N."/>
            <person name="Fitzgerald M."/>
            <person name="Haas B.J."/>
            <person name="Zeng Q."/>
            <person name="Young S."/>
            <person name="Adiconis X."/>
            <person name="Fan L."/>
            <person name="Levin J.Z."/>
            <person name="Mitchell T.K."/>
            <person name="Okubara P.A."/>
            <person name="Farman M.L."/>
            <person name="Kohn L.M."/>
            <person name="Birren B."/>
            <person name="Ma L.-J."/>
            <person name="Dean R.A."/>
        </authorList>
    </citation>
    <scope>NUCLEOTIDE SEQUENCE</scope>
    <source>
        <strain evidence="5">R3-111a-1</strain>
    </source>
</reference>
<name>J3NVD4_GAET3</name>
<dbReference type="HOGENOM" id="CLU_003712_0_0_1"/>
<dbReference type="InterPro" id="IPR045065">
    <property type="entry name" value="XPO1/5"/>
</dbReference>
<dbReference type="Gene3D" id="1.25.10.10">
    <property type="entry name" value="Leucine-rich Repeat Variant"/>
    <property type="match status" value="1"/>
</dbReference>
<dbReference type="GeneID" id="20345705"/>
<dbReference type="FunCoup" id="J3NVD4">
    <property type="interactions" value="752"/>
</dbReference>
<dbReference type="GO" id="GO:0006405">
    <property type="term" value="P:RNA export from nucleus"/>
    <property type="evidence" value="ECO:0007669"/>
    <property type="project" value="TreeGrafter"/>
</dbReference>
<organism evidence="4">
    <name type="scientific">Gaeumannomyces tritici (strain R3-111a-1)</name>
    <name type="common">Wheat and barley take-all root rot fungus</name>
    <name type="synonym">Gaeumannomyces graminis var. tritici</name>
    <dbReference type="NCBI Taxonomy" id="644352"/>
    <lineage>
        <taxon>Eukaryota</taxon>
        <taxon>Fungi</taxon>
        <taxon>Dikarya</taxon>
        <taxon>Ascomycota</taxon>
        <taxon>Pezizomycotina</taxon>
        <taxon>Sordariomycetes</taxon>
        <taxon>Sordariomycetidae</taxon>
        <taxon>Magnaporthales</taxon>
        <taxon>Magnaporthaceae</taxon>
        <taxon>Gaeumannomyces</taxon>
    </lineage>
</organism>
<dbReference type="eggNOG" id="KOG2020">
    <property type="taxonomic scope" value="Eukaryota"/>
</dbReference>
<dbReference type="Proteomes" id="UP000006039">
    <property type="component" value="Unassembled WGS sequence"/>
</dbReference>
<dbReference type="GO" id="GO:0003723">
    <property type="term" value="F:RNA binding"/>
    <property type="evidence" value="ECO:0007669"/>
    <property type="project" value="TreeGrafter"/>
</dbReference>
<reference evidence="6" key="1">
    <citation type="submission" date="2010-07" db="EMBL/GenBank/DDBJ databases">
        <title>The genome sequence of Gaeumannomyces graminis var. tritici strain R3-111a-1.</title>
        <authorList>
            <consortium name="The Broad Institute Genome Sequencing Platform"/>
            <person name="Ma L.-J."/>
            <person name="Dead R."/>
            <person name="Young S."/>
            <person name="Zeng Q."/>
            <person name="Koehrsen M."/>
            <person name="Alvarado L."/>
            <person name="Berlin A."/>
            <person name="Chapman S.B."/>
            <person name="Chen Z."/>
            <person name="Freedman E."/>
            <person name="Gellesch M."/>
            <person name="Goldberg J."/>
            <person name="Griggs A."/>
            <person name="Gujja S."/>
            <person name="Heilman E.R."/>
            <person name="Heiman D."/>
            <person name="Hepburn T."/>
            <person name="Howarth C."/>
            <person name="Jen D."/>
            <person name="Larson L."/>
            <person name="Mehta T."/>
            <person name="Neiman D."/>
            <person name="Pearson M."/>
            <person name="Roberts A."/>
            <person name="Saif S."/>
            <person name="Shea T."/>
            <person name="Shenoy N."/>
            <person name="Sisk P."/>
            <person name="Stolte C."/>
            <person name="Sykes S."/>
            <person name="Walk T."/>
            <person name="White J."/>
            <person name="Yandava C."/>
            <person name="Haas B."/>
            <person name="Nusbaum C."/>
            <person name="Birren B."/>
        </authorList>
    </citation>
    <scope>NUCLEOTIDE SEQUENCE [LARGE SCALE GENOMIC DNA]</scope>
    <source>
        <strain evidence="6">R3-111a-1</strain>
    </source>
</reference>
<protein>
    <recommendedName>
        <fullName evidence="3">Importin N-terminal domain-containing protein</fullName>
    </recommendedName>
</protein>
<feature type="domain" description="Importin N-terminal" evidence="3">
    <location>
        <begin position="47"/>
        <end position="133"/>
    </location>
</feature>
<dbReference type="InterPro" id="IPR016024">
    <property type="entry name" value="ARM-type_fold"/>
</dbReference>
<dbReference type="Pfam" id="PF19273">
    <property type="entry name" value="Exportin-5"/>
    <property type="match status" value="2"/>
</dbReference>
<dbReference type="OrthoDB" id="2215036at2759"/>
<dbReference type="InterPro" id="IPR045478">
    <property type="entry name" value="Exportin-5_C"/>
</dbReference>
<evidence type="ECO:0000313" key="5">
    <source>
        <dbReference type="EnsemblFungi" id="EJT75310"/>
    </source>
</evidence>
<evidence type="ECO:0000313" key="4">
    <source>
        <dbReference type="EMBL" id="EJT75310.1"/>
    </source>
</evidence>
<dbReference type="PROSITE" id="PS50166">
    <property type="entry name" value="IMPORTIN_B_NT"/>
    <property type="match status" value="1"/>
</dbReference>
<dbReference type="GO" id="GO:0005634">
    <property type="term" value="C:nucleus"/>
    <property type="evidence" value="ECO:0007669"/>
    <property type="project" value="TreeGrafter"/>
</dbReference>
<dbReference type="EMBL" id="GL385397">
    <property type="protein sequence ID" value="EJT75310.1"/>
    <property type="molecule type" value="Genomic_DNA"/>
</dbReference>
<dbReference type="GO" id="GO:0042565">
    <property type="term" value="C:RNA nuclear export complex"/>
    <property type="evidence" value="ECO:0007669"/>
    <property type="project" value="TreeGrafter"/>
</dbReference>